<dbReference type="InterPro" id="IPR013154">
    <property type="entry name" value="ADH-like_N"/>
</dbReference>
<dbReference type="SUPFAM" id="SSF50129">
    <property type="entry name" value="GroES-like"/>
    <property type="match status" value="1"/>
</dbReference>
<accession>A0ABX4I9T1</accession>
<gene>
    <name evidence="2" type="ORF">RR45_GL001761</name>
</gene>
<evidence type="ECO:0000313" key="3">
    <source>
        <dbReference type="Proteomes" id="UP000218979"/>
    </source>
</evidence>
<reference evidence="2 3" key="1">
    <citation type="submission" date="2014-12" db="EMBL/GenBank/DDBJ databases">
        <title>Draft genome sequences of 10 type strains of Lactococcus.</title>
        <authorList>
            <person name="Sun Z."/>
            <person name="Zhong Z."/>
            <person name="Liu W."/>
            <person name="Zhang W."/>
            <person name="Zhang H."/>
        </authorList>
    </citation>
    <scope>NUCLEOTIDE SEQUENCE [LARGE SCALE GENOMIC DNA]</scope>
    <source>
        <strain evidence="2 3">DSM 22330</strain>
    </source>
</reference>
<dbReference type="EMBL" id="JXJT01000005">
    <property type="protein sequence ID" value="PCS04170.1"/>
    <property type="molecule type" value="Genomic_DNA"/>
</dbReference>
<dbReference type="InterPro" id="IPR011032">
    <property type="entry name" value="GroES-like_sf"/>
</dbReference>
<name>A0ABX4I9T1_9LACT</name>
<proteinExistence type="predicted"/>
<evidence type="ECO:0000259" key="1">
    <source>
        <dbReference type="SMART" id="SM00829"/>
    </source>
</evidence>
<dbReference type="PANTHER" id="PTHR43677">
    <property type="entry name" value="SHORT-CHAIN DEHYDROGENASE/REDUCTASE"/>
    <property type="match status" value="1"/>
</dbReference>
<dbReference type="Proteomes" id="UP000218979">
    <property type="component" value="Unassembled WGS sequence"/>
</dbReference>
<dbReference type="InterPro" id="IPR014188">
    <property type="entry name" value="Acrylyl-CoA_reductase_AcuI"/>
</dbReference>
<dbReference type="NCBIfam" id="TIGR02823">
    <property type="entry name" value="oxido_YhdH"/>
    <property type="match status" value="1"/>
</dbReference>
<dbReference type="InterPro" id="IPR013149">
    <property type="entry name" value="ADH-like_C"/>
</dbReference>
<dbReference type="CDD" id="cd05280">
    <property type="entry name" value="MDR_yhdh_yhfp"/>
    <property type="match status" value="1"/>
</dbReference>
<sequence length="345" mass="37685">MVEVFHIEIKGGYIMEAFKAIVVKEIDGVITYAKEDINLSALSNGEVIIKVAYSSVNYKDSLAVMKNGGVIRKYPMIPGIDLSGVIVSTSSNEFMVGQHVIVTGFDLGMTHTGGFSEYACVPAKWVVKLPENLSLKDSMIIGTAGFTAGISIESLEEMGMSSQSSPNILVTGATGGVGSLAIQLLAQNGYRNITALTRKEEYKQKIMNLGASNVISLEDITSEKTRPLMKQKYHFVLDTVGGELLTILIPQIHYGGSIAMCGNVGGINFSSTVLPFILRGINLLGIDSVNYPIEKRNLIWKRFSQEWHIFENTIVNEIKLEQLSSVFNELQKGTHVGRTIVKLTD</sequence>
<dbReference type="InterPro" id="IPR036291">
    <property type="entry name" value="NAD(P)-bd_dom_sf"/>
</dbReference>
<dbReference type="Pfam" id="PF00107">
    <property type="entry name" value="ADH_zinc_N"/>
    <property type="match status" value="1"/>
</dbReference>
<feature type="domain" description="Enoyl reductase (ER)" evidence="1">
    <location>
        <begin position="28"/>
        <end position="341"/>
    </location>
</feature>
<dbReference type="Gene3D" id="3.90.180.10">
    <property type="entry name" value="Medium-chain alcohol dehydrogenases, catalytic domain"/>
    <property type="match status" value="1"/>
</dbReference>
<dbReference type="SMART" id="SM00829">
    <property type="entry name" value="PKS_ER"/>
    <property type="match status" value="1"/>
</dbReference>
<comment type="caution">
    <text evidence="2">The sequence shown here is derived from an EMBL/GenBank/DDBJ whole genome shotgun (WGS) entry which is preliminary data.</text>
</comment>
<protein>
    <submittedName>
        <fullName evidence="2">Quinone oxidoreductase putative YhdH/YhfP</fullName>
    </submittedName>
</protein>
<dbReference type="PANTHER" id="PTHR43677:SF1">
    <property type="entry name" value="ACRYLYL-COA REDUCTASE ACUI-RELATED"/>
    <property type="match status" value="1"/>
</dbReference>
<dbReference type="InterPro" id="IPR020843">
    <property type="entry name" value="ER"/>
</dbReference>
<organism evidence="2 3">
    <name type="scientific">Pseudolactococcus chungangensis CAU 28 = DSM 22330</name>
    <dbReference type="NCBI Taxonomy" id="1122154"/>
    <lineage>
        <taxon>Bacteria</taxon>
        <taxon>Bacillati</taxon>
        <taxon>Bacillota</taxon>
        <taxon>Bacilli</taxon>
        <taxon>Lactobacillales</taxon>
        <taxon>Streptococcaceae</taxon>
        <taxon>Pseudolactococcus</taxon>
    </lineage>
</organism>
<dbReference type="Gene3D" id="3.40.50.720">
    <property type="entry name" value="NAD(P)-binding Rossmann-like Domain"/>
    <property type="match status" value="1"/>
</dbReference>
<dbReference type="InterPro" id="IPR051397">
    <property type="entry name" value="Zn-ADH-like_protein"/>
</dbReference>
<keyword evidence="3" id="KW-1185">Reference proteome</keyword>
<dbReference type="SUPFAM" id="SSF51735">
    <property type="entry name" value="NAD(P)-binding Rossmann-fold domains"/>
    <property type="match status" value="1"/>
</dbReference>
<evidence type="ECO:0000313" key="2">
    <source>
        <dbReference type="EMBL" id="PCS04170.1"/>
    </source>
</evidence>
<dbReference type="Pfam" id="PF08240">
    <property type="entry name" value="ADH_N"/>
    <property type="match status" value="1"/>
</dbReference>